<dbReference type="InterPro" id="IPR005147">
    <property type="entry name" value="tRNA_synthase_B5-dom"/>
</dbReference>
<evidence type="ECO:0000259" key="17">
    <source>
        <dbReference type="PROSITE" id="PS50886"/>
    </source>
</evidence>
<keyword evidence="11 16" id="KW-0694">RNA-binding</keyword>
<dbReference type="Pfam" id="PF03483">
    <property type="entry name" value="B3_4"/>
    <property type="match status" value="1"/>
</dbReference>
<keyword evidence="13 15" id="KW-0030">Aminoacyl-tRNA synthetase</keyword>
<dbReference type="InterPro" id="IPR036690">
    <property type="entry name" value="Fdx_antiC-bd_sf"/>
</dbReference>
<keyword evidence="10 15" id="KW-0460">Magnesium</keyword>
<keyword evidence="21" id="KW-1185">Reference proteome</keyword>
<evidence type="ECO:0000259" key="18">
    <source>
        <dbReference type="PROSITE" id="PS51447"/>
    </source>
</evidence>
<dbReference type="CDD" id="cd02796">
    <property type="entry name" value="tRNA_bind_bactPheRS"/>
    <property type="match status" value="1"/>
</dbReference>
<feature type="binding site" evidence="15">
    <location>
        <position position="475"/>
    </location>
    <ligand>
        <name>Mg(2+)</name>
        <dbReference type="ChEBI" id="CHEBI:18420"/>
        <note>shared with alpha subunit</note>
    </ligand>
</feature>
<evidence type="ECO:0000256" key="12">
    <source>
        <dbReference type="ARBA" id="ARBA00022917"/>
    </source>
</evidence>
<evidence type="ECO:0000256" key="3">
    <source>
        <dbReference type="ARBA" id="ARBA00011209"/>
    </source>
</evidence>
<dbReference type="PANTHER" id="PTHR10947">
    <property type="entry name" value="PHENYLALANYL-TRNA SYNTHETASE BETA CHAIN AND LEUCINE-RICH REPEAT-CONTAINING PROTEIN 47"/>
    <property type="match status" value="1"/>
</dbReference>
<organism evidence="20 21">
    <name type="scientific">Lacticaseibacillus pabuli</name>
    <dbReference type="NCBI Taxonomy" id="3025672"/>
    <lineage>
        <taxon>Bacteria</taxon>
        <taxon>Bacillati</taxon>
        <taxon>Bacillota</taxon>
        <taxon>Bacilli</taxon>
        <taxon>Lactobacillales</taxon>
        <taxon>Lactobacillaceae</taxon>
        <taxon>Lacticaseibacillus</taxon>
    </lineage>
</organism>
<dbReference type="SUPFAM" id="SSF46955">
    <property type="entry name" value="Putative DNA-binding domain"/>
    <property type="match status" value="1"/>
</dbReference>
<evidence type="ECO:0000256" key="15">
    <source>
        <dbReference type="HAMAP-Rule" id="MF_00283"/>
    </source>
</evidence>
<dbReference type="NCBIfam" id="NF045760">
    <property type="entry name" value="YtpR"/>
    <property type="match status" value="1"/>
</dbReference>
<dbReference type="NCBIfam" id="TIGR00472">
    <property type="entry name" value="pheT_bact"/>
    <property type="match status" value="1"/>
</dbReference>
<dbReference type="Pfam" id="PF03484">
    <property type="entry name" value="B5"/>
    <property type="match status" value="1"/>
</dbReference>
<keyword evidence="5 16" id="KW-0820">tRNA-binding</keyword>
<feature type="binding site" evidence="15">
    <location>
        <position position="474"/>
    </location>
    <ligand>
        <name>Mg(2+)</name>
        <dbReference type="ChEBI" id="CHEBI:18420"/>
        <note>shared with alpha subunit</note>
    </ligand>
</feature>
<dbReference type="CDD" id="cd00769">
    <property type="entry name" value="PheRS_beta_core"/>
    <property type="match status" value="1"/>
</dbReference>
<keyword evidence="8 15" id="KW-0547">Nucleotide-binding</keyword>
<name>A0ABY7WUV8_9LACO</name>
<dbReference type="InterPro" id="IPR033714">
    <property type="entry name" value="tRNA_bind_bactPheRS"/>
</dbReference>
<dbReference type="Proteomes" id="UP001220377">
    <property type="component" value="Chromosome"/>
</dbReference>
<feature type="domain" description="TRNA-binding" evidence="17">
    <location>
        <begin position="39"/>
        <end position="154"/>
    </location>
</feature>
<comment type="subunit">
    <text evidence="3 15">Tetramer of two alpha and two beta subunits.</text>
</comment>
<dbReference type="InterPro" id="IPR005121">
    <property type="entry name" value="Fdx_antiC-bd"/>
</dbReference>
<evidence type="ECO:0000256" key="1">
    <source>
        <dbReference type="ARBA" id="ARBA00004496"/>
    </source>
</evidence>
<dbReference type="HAMAP" id="MF_00283">
    <property type="entry name" value="Phe_tRNA_synth_beta1"/>
    <property type="match status" value="1"/>
</dbReference>
<dbReference type="InterPro" id="IPR005146">
    <property type="entry name" value="B3/B4_tRNA-bd"/>
</dbReference>
<evidence type="ECO:0000256" key="2">
    <source>
        <dbReference type="ARBA" id="ARBA00008653"/>
    </source>
</evidence>
<dbReference type="PANTHER" id="PTHR10947:SF0">
    <property type="entry name" value="PHENYLALANINE--TRNA LIGASE BETA SUBUNIT"/>
    <property type="match status" value="1"/>
</dbReference>
<evidence type="ECO:0000256" key="9">
    <source>
        <dbReference type="ARBA" id="ARBA00022840"/>
    </source>
</evidence>
<reference evidence="20 21" key="1">
    <citation type="submission" date="2023-02" db="EMBL/GenBank/DDBJ databases">
        <title>Genome sequence of Lacticaseibacillus sp. KACC 23028.</title>
        <authorList>
            <person name="Kim S."/>
            <person name="Heo J."/>
            <person name="Kwon S.-W."/>
        </authorList>
    </citation>
    <scope>NUCLEOTIDE SEQUENCE [LARGE SCALE GENOMIC DNA]</scope>
    <source>
        <strain evidence="20 21">KACC 23028</strain>
    </source>
</reference>
<gene>
    <name evidence="15 20" type="primary">pheT</name>
    <name evidence="20" type="ORF">PQ472_04900</name>
</gene>
<feature type="binding site" evidence="15">
    <location>
        <position position="465"/>
    </location>
    <ligand>
        <name>Mg(2+)</name>
        <dbReference type="ChEBI" id="CHEBI:18420"/>
        <note>shared with alpha subunit</note>
    </ligand>
</feature>
<evidence type="ECO:0000259" key="19">
    <source>
        <dbReference type="PROSITE" id="PS51483"/>
    </source>
</evidence>
<keyword evidence="4 15" id="KW-0963">Cytoplasm</keyword>
<evidence type="ECO:0000256" key="16">
    <source>
        <dbReference type="PROSITE-ProRule" id="PRU00209"/>
    </source>
</evidence>
<evidence type="ECO:0000256" key="13">
    <source>
        <dbReference type="ARBA" id="ARBA00023146"/>
    </source>
</evidence>
<dbReference type="InterPro" id="IPR045864">
    <property type="entry name" value="aa-tRNA-synth_II/BPL/LPL"/>
</dbReference>
<evidence type="ECO:0000256" key="8">
    <source>
        <dbReference type="ARBA" id="ARBA00022741"/>
    </source>
</evidence>
<evidence type="ECO:0000256" key="5">
    <source>
        <dbReference type="ARBA" id="ARBA00022555"/>
    </source>
</evidence>
<protein>
    <recommendedName>
        <fullName evidence="15">Phenylalanine--tRNA ligase beta subunit</fullName>
        <ecNumber evidence="15">6.1.1.20</ecNumber>
    </recommendedName>
    <alternativeName>
        <fullName evidence="15">Phenylalanyl-tRNA synthetase beta subunit</fullName>
        <shortName evidence="15">PheRS</shortName>
    </alternativeName>
</protein>
<dbReference type="PROSITE" id="PS51447">
    <property type="entry name" value="FDX_ACB"/>
    <property type="match status" value="1"/>
</dbReference>
<evidence type="ECO:0000256" key="14">
    <source>
        <dbReference type="ARBA" id="ARBA00049255"/>
    </source>
</evidence>
<feature type="domain" description="B5" evidence="19">
    <location>
        <begin position="408"/>
        <end position="487"/>
    </location>
</feature>
<comment type="cofactor">
    <cofactor evidence="15">
        <name>Mg(2+)</name>
        <dbReference type="ChEBI" id="CHEBI:18420"/>
    </cofactor>
    <text evidence="15">Binds 2 magnesium ions per tetramer.</text>
</comment>
<dbReference type="SMART" id="SM00896">
    <property type="entry name" value="FDX-ACB"/>
    <property type="match status" value="1"/>
</dbReference>
<dbReference type="PROSITE" id="PS50886">
    <property type="entry name" value="TRBD"/>
    <property type="match status" value="1"/>
</dbReference>
<dbReference type="InterPro" id="IPR009061">
    <property type="entry name" value="DNA-bd_dom_put_sf"/>
</dbReference>
<keyword evidence="7 15" id="KW-0479">Metal-binding</keyword>
<evidence type="ECO:0000256" key="7">
    <source>
        <dbReference type="ARBA" id="ARBA00022723"/>
    </source>
</evidence>
<dbReference type="Pfam" id="PF03147">
    <property type="entry name" value="FDX-ACB"/>
    <property type="match status" value="1"/>
</dbReference>
<comment type="subcellular location">
    <subcellularLocation>
        <location evidence="1 15">Cytoplasm</location>
    </subcellularLocation>
</comment>
<dbReference type="SUPFAM" id="SSF55681">
    <property type="entry name" value="Class II aaRS and biotin synthetases"/>
    <property type="match status" value="1"/>
</dbReference>
<evidence type="ECO:0000256" key="4">
    <source>
        <dbReference type="ARBA" id="ARBA00022490"/>
    </source>
</evidence>
<sequence length="807" mass="88341">MDVSYEWLKELVDVPVSPKELGEKVSVTGIEVPSVTYRGAGMKNLVIGHVLSTKPHPDSDHLVICQVDVGEDEPRQIICGAPNVAAGQTVIAALPGARIGDNNKIKRGKIRGEVSDGMLCALQEIGFPDTLAPNKYSDGIYVFQDAIKPGTDALEVLGMKDAILDFDITPNRADVLGMRGVAWEVGATYGNKPHFSEPKLVEEGPDVNTFLTSKVEDEKDTMSYNLRVVTNVKVGESPLWMQKRLWNAGVKPHNNIVDITNYIMLYYGQPMHAYDYDKLTSKEIDVRRAQAGEKVTTLDGSELELVNSDIVITDGKKPVGLAGVMGGLDSEISADTTTVVFEAAMFNHADIRKTAQRYNLHSAASTRFERGIDKASIVPALNAAAAMATDLAGATVAKGVISAATVDSSDVVVKASLARINKILGTEIGAAEVADIFDRLGFGVETAADGDDTIYTVSVPARRWDISIVPDLVEEVARLYGYDKLPSTLPTTTETIGLRTPVQERIRRTRHQLEGMGLSQAMTYALRKEGDDKYFALENSMLTTLAWPMSSDHQFLRENLVSGLLDAVSYNVARGNNDIFLYEQARVFIRQNDEQRPAEHEYLSGVLTGNMQPASWNHSAKPVDFFMVKGIVEKVLDDYNTTGKITYSASELDDGMHPGQSASIYLDGERIGLLGRLHPAFEAEQKLPETYIFEINLEPLLAATTNEVIAVPAAKFPSISRDIALLVDQDVTSQQIIDVIRANGGKYLEDVHVFDLYSGPRLPNNAKSLAYSLTYLNRESTLTDDVVEKAFGKVKDALKEELHAVIR</sequence>
<dbReference type="PROSITE" id="PS51483">
    <property type="entry name" value="B5"/>
    <property type="match status" value="1"/>
</dbReference>
<dbReference type="SUPFAM" id="SSF56037">
    <property type="entry name" value="PheT/TilS domain"/>
    <property type="match status" value="1"/>
</dbReference>
<keyword evidence="6 15" id="KW-0436">Ligase</keyword>
<dbReference type="EMBL" id="CP117884">
    <property type="protein sequence ID" value="WDF83576.1"/>
    <property type="molecule type" value="Genomic_DNA"/>
</dbReference>
<accession>A0ABY7WUV8</accession>
<evidence type="ECO:0000313" key="20">
    <source>
        <dbReference type="EMBL" id="WDF83576.1"/>
    </source>
</evidence>
<evidence type="ECO:0000256" key="10">
    <source>
        <dbReference type="ARBA" id="ARBA00022842"/>
    </source>
</evidence>
<comment type="catalytic activity">
    <reaction evidence="14 15">
        <text>tRNA(Phe) + L-phenylalanine + ATP = L-phenylalanyl-tRNA(Phe) + AMP + diphosphate + H(+)</text>
        <dbReference type="Rhea" id="RHEA:19413"/>
        <dbReference type="Rhea" id="RHEA-COMP:9668"/>
        <dbReference type="Rhea" id="RHEA-COMP:9699"/>
        <dbReference type="ChEBI" id="CHEBI:15378"/>
        <dbReference type="ChEBI" id="CHEBI:30616"/>
        <dbReference type="ChEBI" id="CHEBI:33019"/>
        <dbReference type="ChEBI" id="CHEBI:58095"/>
        <dbReference type="ChEBI" id="CHEBI:78442"/>
        <dbReference type="ChEBI" id="CHEBI:78531"/>
        <dbReference type="ChEBI" id="CHEBI:456215"/>
        <dbReference type="EC" id="6.1.1.20"/>
    </reaction>
</comment>
<dbReference type="Gene3D" id="3.30.56.10">
    <property type="match status" value="2"/>
</dbReference>
<dbReference type="EC" id="6.1.1.20" evidence="15"/>
<dbReference type="InterPro" id="IPR012340">
    <property type="entry name" value="NA-bd_OB-fold"/>
</dbReference>
<dbReference type="SUPFAM" id="SSF54991">
    <property type="entry name" value="Anticodon-binding domain of PheRS"/>
    <property type="match status" value="1"/>
</dbReference>
<comment type="similarity">
    <text evidence="2 15">Belongs to the phenylalanyl-tRNA synthetase beta subunit family. Type 1 subfamily.</text>
</comment>
<dbReference type="SMART" id="SM00873">
    <property type="entry name" value="B3_4"/>
    <property type="match status" value="1"/>
</dbReference>
<dbReference type="Gene3D" id="3.30.930.10">
    <property type="entry name" value="Bira Bifunctional Protein, Domain 2"/>
    <property type="match status" value="1"/>
</dbReference>
<evidence type="ECO:0000313" key="21">
    <source>
        <dbReference type="Proteomes" id="UP001220377"/>
    </source>
</evidence>
<dbReference type="Gene3D" id="3.50.40.10">
    <property type="entry name" value="Phenylalanyl-trna Synthetase, Chain B, domain 3"/>
    <property type="match status" value="1"/>
</dbReference>
<dbReference type="GO" id="GO:0004826">
    <property type="term" value="F:phenylalanine-tRNA ligase activity"/>
    <property type="evidence" value="ECO:0007669"/>
    <property type="project" value="UniProtKB-EC"/>
</dbReference>
<dbReference type="InterPro" id="IPR045060">
    <property type="entry name" value="Phe-tRNA-ligase_IIc_bsu"/>
</dbReference>
<dbReference type="InterPro" id="IPR020825">
    <property type="entry name" value="Phe-tRNA_synthase-like_B3/B4"/>
</dbReference>
<keyword evidence="9 15" id="KW-0067">ATP-binding</keyword>
<dbReference type="InterPro" id="IPR041616">
    <property type="entry name" value="PheRS_beta_core"/>
</dbReference>
<proteinExistence type="inferred from homology"/>
<dbReference type="InterPro" id="IPR002547">
    <property type="entry name" value="tRNA-bd_dom"/>
</dbReference>
<evidence type="ECO:0000256" key="6">
    <source>
        <dbReference type="ARBA" id="ARBA00022598"/>
    </source>
</evidence>
<dbReference type="Pfam" id="PF17759">
    <property type="entry name" value="tRNA_synthFbeta"/>
    <property type="match status" value="1"/>
</dbReference>
<dbReference type="Gene3D" id="2.40.50.140">
    <property type="entry name" value="Nucleic acid-binding proteins"/>
    <property type="match status" value="1"/>
</dbReference>
<dbReference type="SMART" id="SM00874">
    <property type="entry name" value="B5"/>
    <property type="match status" value="1"/>
</dbReference>
<keyword evidence="12 15" id="KW-0648">Protein biosynthesis</keyword>
<feature type="domain" description="FDX-ACB" evidence="18">
    <location>
        <begin position="714"/>
        <end position="807"/>
    </location>
</feature>
<feature type="binding site" evidence="15">
    <location>
        <position position="471"/>
    </location>
    <ligand>
        <name>Mg(2+)</name>
        <dbReference type="ChEBI" id="CHEBI:18420"/>
        <note>shared with alpha subunit</note>
    </ligand>
</feature>
<dbReference type="SUPFAM" id="SSF50249">
    <property type="entry name" value="Nucleic acid-binding proteins"/>
    <property type="match status" value="1"/>
</dbReference>
<dbReference type="Gene3D" id="3.30.70.380">
    <property type="entry name" value="Ferrodoxin-fold anticodon-binding domain"/>
    <property type="match status" value="1"/>
</dbReference>
<dbReference type="Pfam" id="PF01588">
    <property type="entry name" value="tRNA_bind"/>
    <property type="match status" value="1"/>
</dbReference>
<evidence type="ECO:0000256" key="11">
    <source>
        <dbReference type="ARBA" id="ARBA00022884"/>
    </source>
</evidence>
<dbReference type="RefSeq" id="WP_274261818.1">
    <property type="nucleotide sequence ID" value="NZ_CP117884.1"/>
</dbReference>
<dbReference type="InterPro" id="IPR004532">
    <property type="entry name" value="Phe-tRNA-ligase_IIc_bsu_bact"/>
</dbReference>